<name>A0A3N4HT19_ASCIM</name>
<dbReference type="EMBL" id="ML119734">
    <property type="protein sequence ID" value="RPA76985.1"/>
    <property type="molecule type" value="Genomic_DNA"/>
</dbReference>
<keyword evidence="2" id="KW-1185">Reference proteome</keyword>
<gene>
    <name evidence="1" type="ORF">BJ508DRAFT_310621</name>
</gene>
<sequence length="169" mass="19454">MDYTAANDSARMRRLNAVAPNNQGIRRAEKEASVHSVQPLESSKTTANLPRFYGRFAGREAKGRLTSSRRHIRKSKRRVERVRLRGTVTLLPCALELADTYTIPRAQSTRKAIEKAERVYSKQRADHAFSREDYVTDLQMMSMNQSTWIRAYNINDHMKGKSHESCPDR</sequence>
<proteinExistence type="predicted"/>
<evidence type="ECO:0000313" key="2">
    <source>
        <dbReference type="Proteomes" id="UP000275078"/>
    </source>
</evidence>
<reference evidence="1 2" key="1">
    <citation type="journal article" date="2018" name="Nat. Ecol. Evol.">
        <title>Pezizomycetes genomes reveal the molecular basis of ectomycorrhizal truffle lifestyle.</title>
        <authorList>
            <person name="Murat C."/>
            <person name="Payen T."/>
            <person name="Noel B."/>
            <person name="Kuo A."/>
            <person name="Morin E."/>
            <person name="Chen J."/>
            <person name="Kohler A."/>
            <person name="Krizsan K."/>
            <person name="Balestrini R."/>
            <person name="Da Silva C."/>
            <person name="Montanini B."/>
            <person name="Hainaut M."/>
            <person name="Levati E."/>
            <person name="Barry K.W."/>
            <person name="Belfiori B."/>
            <person name="Cichocki N."/>
            <person name="Clum A."/>
            <person name="Dockter R.B."/>
            <person name="Fauchery L."/>
            <person name="Guy J."/>
            <person name="Iotti M."/>
            <person name="Le Tacon F."/>
            <person name="Lindquist E.A."/>
            <person name="Lipzen A."/>
            <person name="Malagnac F."/>
            <person name="Mello A."/>
            <person name="Molinier V."/>
            <person name="Miyauchi S."/>
            <person name="Poulain J."/>
            <person name="Riccioni C."/>
            <person name="Rubini A."/>
            <person name="Sitrit Y."/>
            <person name="Splivallo R."/>
            <person name="Traeger S."/>
            <person name="Wang M."/>
            <person name="Zifcakova L."/>
            <person name="Wipf D."/>
            <person name="Zambonelli A."/>
            <person name="Paolocci F."/>
            <person name="Nowrousian M."/>
            <person name="Ottonello S."/>
            <person name="Baldrian P."/>
            <person name="Spatafora J.W."/>
            <person name="Henrissat B."/>
            <person name="Nagy L.G."/>
            <person name="Aury J.M."/>
            <person name="Wincker P."/>
            <person name="Grigoriev I.V."/>
            <person name="Bonfante P."/>
            <person name="Martin F.M."/>
        </authorList>
    </citation>
    <scope>NUCLEOTIDE SEQUENCE [LARGE SCALE GENOMIC DNA]</scope>
    <source>
        <strain evidence="1 2">RN42</strain>
    </source>
</reference>
<accession>A0A3N4HT19</accession>
<organism evidence="1 2">
    <name type="scientific">Ascobolus immersus RN42</name>
    <dbReference type="NCBI Taxonomy" id="1160509"/>
    <lineage>
        <taxon>Eukaryota</taxon>
        <taxon>Fungi</taxon>
        <taxon>Dikarya</taxon>
        <taxon>Ascomycota</taxon>
        <taxon>Pezizomycotina</taxon>
        <taxon>Pezizomycetes</taxon>
        <taxon>Pezizales</taxon>
        <taxon>Ascobolaceae</taxon>
        <taxon>Ascobolus</taxon>
    </lineage>
</organism>
<dbReference type="Proteomes" id="UP000275078">
    <property type="component" value="Unassembled WGS sequence"/>
</dbReference>
<evidence type="ECO:0000313" key="1">
    <source>
        <dbReference type="EMBL" id="RPA76985.1"/>
    </source>
</evidence>
<protein>
    <submittedName>
        <fullName evidence="1">Uncharacterized protein</fullName>
    </submittedName>
</protein>
<dbReference type="AlphaFoldDB" id="A0A3N4HT19"/>